<proteinExistence type="predicted"/>
<sequence length="455" mass="52461">MLNLIVICLDTFRQDHVSFYHGGRPAFKDVPPCQTPNIDAFARQCVVLENAYPCGLPTIPVRYELMTGMFGLPYRGWEPLTPYDKPIAEILRAEGYVCGLVSDNYHYFRPYQRTASMNYHRGFHSYLWVRGQEYDAFAAHPPKRCVDDYVNEHYPPEWRERIAQFLANTDAFTDERHYFPAQVVELAIDWLKKNRVHRKVFLWLDSFDPHEPWDPPPRFDTYTDPTYKGPRLILPMGGWAHEWATPEQIRHIRGLYAGECAFVDHCLGWLFDALQDLGYMDDSVIVLLADHGHPLADHGKFLKGSDRLYSELLKVPFMVYAPHLPARRTQALVQFPDVLPTLLELLGLGNLAQPLAGKSFAAVLRGETDAHRTAVICGYHEAFDRCIRDGTWSYIVRPDGQPDELYNLVDDPKETRNLIDEHPDEARRLAAQFGSLWFRRPITGVKGVQGRYELL</sequence>
<dbReference type="InterPro" id="IPR017850">
    <property type="entry name" value="Alkaline_phosphatase_core_sf"/>
</dbReference>
<dbReference type="CDD" id="cd16148">
    <property type="entry name" value="sulfatase_like"/>
    <property type="match status" value="1"/>
</dbReference>
<evidence type="ECO:0000313" key="3">
    <source>
        <dbReference type="Proteomes" id="UP000236173"/>
    </source>
</evidence>
<dbReference type="PANTHER" id="PTHR43751">
    <property type="entry name" value="SULFATASE"/>
    <property type="match status" value="1"/>
</dbReference>
<dbReference type="PANTHER" id="PTHR43751:SF3">
    <property type="entry name" value="SULFATASE N-TERMINAL DOMAIN-CONTAINING PROTEIN"/>
    <property type="match status" value="1"/>
</dbReference>
<dbReference type="Proteomes" id="UP000236173">
    <property type="component" value="Unassembled WGS sequence"/>
</dbReference>
<gene>
    <name evidence="2" type="ORF">HRbin17_02760</name>
</gene>
<organism evidence="2 3">
    <name type="scientific">Candidatus Fervidibacter japonicus</name>
    <dbReference type="NCBI Taxonomy" id="2035412"/>
    <lineage>
        <taxon>Bacteria</taxon>
        <taxon>Candidatus Fervidibacterota</taxon>
        <taxon>Candidatus Fervidibacter</taxon>
    </lineage>
</organism>
<dbReference type="SUPFAM" id="SSF53649">
    <property type="entry name" value="Alkaline phosphatase-like"/>
    <property type="match status" value="1"/>
</dbReference>
<dbReference type="Pfam" id="PF00884">
    <property type="entry name" value="Sulfatase"/>
    <property type="match status" value="1"/>
</dbReference>
<dbReference type="InterPro" id="IPR000917">
    <property type="entry name" value="Sulfatase_N"/>
</dbReference>
<dbReference type="GO" id="GO:0004065">
    <property type="term" value="F:arylsulfatase activity"/>
    <property type="evidence" value="ECO:0007669"/>
    <property type="project" value="UniProtKB-EC"/>
</dbReference>
<feature type="domain" description="Sulfatase N-terminal" evidence="1">
    <location>
        <begin position="3"/>
        <end position="347"/>
    </location>
</feature>
<name>A0A2H5XGC5_9BACT</name>
<protein>
    <submittedName>
        <fullName evidence="2">Arylsulfatase</fullName>
        <ecNumber evidence="2">3.1.6.1</ecNumber>
    </submittedName>
</protein>
<evidence type="ECO:0000313" key="2">
    <source>
        <dbReference type="EMBL" id="GBD00222.1"/>
    </source>
</evidence>
<dbReference type="EMBL" id="BEHT01000061">
    <property type="protein sequence ID" value="GBD00222.1"/>
    <property type="molecule type" value="Genomic_DNA"/>
</dbReference>
<reference evidence="3" key="1">
    <citation type="submission" date="2017-09" db="EMBL/GenBank/DDBJ databases">
        <title>Metaegenomics of thermophilic ammonia-oxidizing enrichment culture.</title>
        <authorList>
            <person name="Kato S."/>
            <person name="Suzuki K."/>
        </authorList>
    </citation>
    <scope>NUCLEOTIDE SEQUENCE [LARGE SCALE GENOMIC DNA]</scope>
</reference>
<comment type="caution">
    <text evidence="2">The sequence shown here is derived from an EMBL/GenBank/DDBJ whole genome shotgun (WGS) entry which is preliminary data.</text>
</comment>
<dbReference type="EC" id="3.1.6.1" evidence="2"/>
<dbReference type="InterPro" id="IPR052701">
    <property type="entry name" value="GAG_Ulvan_Degrading_Sulfatases"/>
</dbReference>
<evidence type="ECO:0000259" key="1">
    <source>
        <dbReference type="Pfam" id="PF00884"/>
    </source>
</evidence>
<keyword evidence="2" id="KW-0378">Hydrolase</keyword>
<accession>A0A2H5XGC5</accession>
<dbReference type="Gene3D" id="3.40.720.10">
    <property type="entry name" value="Alkaline Phosphatase, subunit A"/>
    <property type="match status" value="1"/>
</dbReference>
<dbReference type="AlphaFoldDB" id="A0A2H5XGC5"/>